<reference evidence="2" key="1">
    <citation type="journal article" date="2022" name="Mol. Ecol. Resour.">
        <title>The genomes of chicory, endive, great burdock and yacon provide insights into Asteraceae palaeo-polyploidization history and plant inulin production.</title>
        <authorList>
            <person name="Fan W."/>
            <person name="Wang S."/>
            <person name="Wang H."/>
            <person name="Wang A."/>
            <person name="Jiang F."/>
            <person name="Liu H."/>
            <person name="Zhao H."/>
            <person name="Xu D."/>
            <person name="Zhang Y."/>
        </authorList>
    </citation>
    <scope>NUCLEOTIDE SEQUENCE [LARGE SCALE GENOMIC DNA]</scope>
    <source>
        <strain evidence="2">cv. Yunnan</strain>
    </source>
</reference>
<dbReference type="EMBL" id="CM042039">
    <property type="protein sequence ID" value="KAI3725989.1"/>
    <property type="molecule type" value="Genomic_DNA"/>
</dbReference>
<evidence type="ECO:0000313" key="2">
    <source>
        <dbReference type="Proteomes" id="UP001056120"/>
    </source>
</evidence>
<comment type="caution">
    <text evidence="1">The sequence shown here is derived from an EMBL/GenBank/DDBJ whole genome shotgun (WGS) entry which is preliminary data.</text>
</comment>
<sequence length="113" mass="13288">MDRFVNKNLRPIFYPRVPLNHRRPIRSSEPLDNQVRLTHPVTNKTHFTPLDYPPLPSMRAIGTSSSPYTIADSYFRSSIAAFRGVCFWLEFLYLLRNLHSTKKRRYSSGIRHP</sequence>
<evidence type="ECO:0000313" key="1">
    <source>
        <dbReference type="EMBL" id="KAI3725989.1"/>
    </source>
</evidence>
<name>A0ACB9BVB4_9ASTR</name>
<protein>
    <submittedName>
        <fullName evidence="1">Uncharacterized protein</fullName>
    </submittedName>
</protein>
<keyword evidence="2" id="KW-1185">Reference proteome</keyword>
<reference evidence="1 2" key="2">
    <citation type="journal article" date="2022" name="Mol. Ecol. Resour.">
        <title>The genomes of chicory, endive, great burdock and yacon provide insights into Asteraceae paleo-polyploidization history and plant inulin production.</title>
        <authorList>
            <person name="Fan W."/>
            <person name="Wang S."/>
            <person name="Wang H."/>
            <person name="Wang A."/>
            <person name="Jiang F."/>
            <person name="Liu H."/>
            <person name="Zhao H."/>
            <person name="Xu D."/>
            <person name="Zhang Y."/>
        </authorList>
    </citation>
    <scope>NUCLEOTIDE SEQUENCE [LARGE SCALE GENOMIC DNA]</scope>
    <source>
        <strain evidence="2">cv. Yunnan</strain>
        <tissue evidence="1">Leaves</tissue>
    </source>
</reference>
<proteinExistence type="predicted"/>
<organism evidence="1 2">
    <name type="scientific">Smallanthus sonchifolius</name>
    <dbReference type="NCBI Taxonomy" id="185202"/>
    <lineage>
        <taxon>Eukaryota</taxon>
        <taxon>Viridiplantae</taxon>
        <taxon>Streptophyta</taxon>
        <taxon>Embryophyta</taxon>
        <taxon>Tracheophyta</taxon>
        <taxon>Spermatophyta</taxon>
        <taxon>Magnoliopsida</taxon>
        <taxon>eudicotyledons</taxon>
        <taxon>Gunneridae</taxon>
        <taxon>Pentapetalae</taxon>
        <taxon>asterids</taxon>
        <taxon>campanulids</taxon>
        <taxon>Asterales</taxon>
        <taxon>Asteraceae</taxon>
        <taxon>Asteroideae</taxon>
        <taxon>Heliantheae alliance</taxon>
        <taxon>Millerieae</taxon>
        <taxon>Smallanthus</taxon>
    </lineage>
</organism>
<accession>A0ACB9BVB4</accession>
<gene>
    <name evidence="1" type="ORF">L1987_65786</name>
</gene>
<dbReference type="Proteomes" id="UP001056120">
    <property type="component" value="Linkage Group LG22"/>
</dbReference>